<dbReference type="PROSITE" id="PS51257">
    <property type="entry name" value="PROKAR_LIPOPROTEIN"/>
    <property type="match status" value="1"/>
</dbReference>
<name>A0A8J7MC69_9BACT</name>
<evidence type="ECO:0000313" key="3">
    <source>
        <dbReference type="Proteomes" id="UP000624703"/>
    </source>
</evidence>
<sequence>MKFSPMAGCWILIVVACVFIGVIGFSAWMFGRVQFAITSFTQPEPVELVVESLDGKQAELTALTSQLNDFKSKIEAKQASQLEISAAQMNIAIASYPLLEGNRGMLQVEKIADGFIQARVSYPMKSADSFSEMLGQSLRGEEGNLRYLNGTLFIVPELMDGGPFPRVDKIASDTETEVTNQFREMIAQTLLYGWNENPQLQPVFDNVTEVKIADDKLVLSYQPDAPRQLAVDNSENGVMGVIVKVVGIICVLFLAFAAFVIVLMRRHRKRLAASQE</sequence>
<reference evidence="2" key="1">
    <citation type="submission" date="2021-01" db="EMBL/GenBank/DDBJ databases">
        <title>Modified the classification status of verrucomicrobia.</title>
        <authorList>
            <person name="Feng X."/>
        </authorList>
    </citation>
    <scope>NUCLEOTIDE SEQUENCE</scope>
    <source>
        <strain evidence="2">_KCTC 22039</strain>
    </source>
</reference>
<evidence type="ECO:0000256" key="1">
    <source>
        <dbReference type="SAM" id="Phobius"/>
    </source>
</evidence>
<comment type="caution">
    <text evidence="2">The sequence shown here is derived from an EMBL/GenBank/DDBJ whole genome shotgun (WGS) entry which is preliminary data.</text>
</comment>
<evidence type="ECO:0000313" key="2">
    <source>
        <dbReference type="EMBL" id="MBK1790437.1"/>
    </source>
</evidence>
<organism evidence="2 3">
    <name type="scientific">Persicirhabdus sediminis</name>
    <dbReference type="NCBI Taxonomy" id="454144"/>
    <lineage>
        <taxon>Bacteria</taxon>
        <taxon>Pseudomonadati</taxon>
        <taxon>Verrucomicrobiota</taxon>
        <taxon>Verrucomicrobiia</taxon>
        <taxon>Verrucomicrobiales</taxon>
        <taxon>Verrucomicrobiaceae</taxon>
        <taxon>Persicirhabdus</taxon>
    </lineage>
</organism>
<keyword evidence="1" id="KW-1133">Transmembrane helix</keyword>
<dbReference type="EMBL" id="JAENIM010000021">
    <property type="protein sequence ID" value="MBK1790437.1"/>
    <property type="molecule type" value="Genomic_DNA"/>
</dbReference>
<keyword evidence="1" id="KW-0472">Membrane</keyword>
<feature type="transmembrane region" description="Helical" evidence="1">
    <location>
        <begin position="7"/>
        <end position="30"/>
    </location>
</feature>
<accession>A0A8J7MC69</accession>
<keyword evidence="3" id="KW-1185">Reference proteome</keyword>
<protein>
    <submittedName>
        <fullName evidence="2">Uncharacterized protein</fullName>
    </submittedName>
</protein>
<keyword evidence="1" id="KW-0812">Transmembrane</keyword>
<dbReference type="RefSeq" id="WP_200310468.1">
    <property type="nucleotide sequence ID" value="NZ_JAENIM010000021.1"/>
</dbReference>
<proteinExistence type="predicted"/>
<feature type="transmembrane region" description="Helical" evidence="1">
    <location>
        <begin position="241"/>
        <end position="264"/>
    </location>
</feature>
<gene>
    <name evidence="2" type="ORF">JIN82_04610</name>
</gene>
<dbReference type="Proteomes" id="UP000624703">
    <property type="component" value="Unassembled WGS sequence"/>
</dbReference>
<dbReference type="AlphaFoldDB" id="A0A8J7MC69"/>